<proteinExistence type="predicted"/>
<dbReference type="Proteomes" id="UP001295469">
    <property type="component" value="Chromosome C08"/>
</dbReference>
<reference evidence="1" key="1">
    <citation type="submission" date="2021-01" db="EMBL/GenBank/DDBJ databases">
        <authorList>
            <consortium name="Genoscope - CEA"/>
            <person name="William W."/>
        </authorList>
    </citation>
    <scope>NUCLEOTIDE SEQUENCE</scope>
</reference>
<organism evidence="1">
    <name type="scientific">Brassica napus</name>
    <name type="common">Rape</name>
    <dbReference type="NCBI Taxonomy" id="3708"/>
    <lineage>
        <taxon>Eukaryota</taxon>
        <taxon>Viridiplantae</taxon>
        <taxon>Streptophyta</taxon>
        <taxon>Embryophyta</taxon>
        <taxon>Tracheophyta</taxon>
        <taxon>Spermatophyta</taxon>
        <taxon>Magnoliopsida</taxon>
        <taxon>eudicotyledons</taxon>
        <taxon>Gunneridae</taxon>
        <taxon>Pentapetalae</taxon>
        <taxon>rosids</taxon>
        <taxon>malvids</taxon>
        <taxon>Brassicales</taxon>
        <taxon>Brassicaceae</taxon>
        <taxon>Brassiceae</taxon>
        <taxon>Brassica</taxon>
    </lineage>
</organism>
<sequence>PFKVVECHFIITLHQGSIHIGTLSKNFSRHSLSVGGDSVRLLLPHVE</sequence>
<dbReference type="EMBL" id="HG994372">
    <property type="protein sequence ID" value="CAF2113313.1"/>
    <property type="molecule type" value="Genomic_DNA"/>
</dbReference>
<name>A0A816UUG8_BRANA</name>
<accession>A0A816UUG8</accession>
<protein>
    <submittedName>
        <fullName evidence="1">(rape) hypothetical protein</fullName>
    </submittedName>
</protein>
<feature type="non-terminal residue" evidence="1">
    <location>
        <position position="1"/>
    </location>
</feature>
<gene>
    <name evidence="1" type="ORF">DARMORV10_C08P35820.1</name>
</gene>
<evidence type="ECO:0000313" key="1">
    <source>
        <dbReference type="EMBL" id="CAF2113313.1"/>
    </source>
</evidence>
<dbReference type="AlphaFoldDB" id="A0A816UUG8"/>